<dbReference type="EMBL" id="VLKH01000006">
    <property type="protein sequence ID" value="TWH79325.1"/>
    <property type="molecule type" value="Genomic_DNA"/>
</dbReference>
<evidence type="ECO:0000256" key="7">
    <source>
        <dbReference type="ARBA" id="ARBA00047942"/>
    </source>
</evidence>
<keyword evidence="2 10" id="KW-0489">Methyltransferase</keyword>
<reference evidence="10 11" key="1">
    <citation type="submission" date="2019-07" db="EMBL/GenBank/DDBJ databases">
        <title>Genomic Encyclopedia of Type Strains, Phase I: the one thousand microbial genomes (KMG-I) project.</title>
        <authorList>
            <person name="Kyrpides N."/>
        </authorList>
    </citation>
    <scope>NUCLEOTIDE SEQUENCE [LARGE SCALE GENOMIC DNA]</scope>
    <source>
        <strain evidence="10 11">DSM 13558</strain>
    </source>
</reference>
<comment type="caution">
    <text evidence="10">The sequence shown here is derived from an EMBL/GenBank/DDBJ whole genome shotgun (WGS) entry which is preliminary data.</text>
</comment>
<dbReference type="Pfam" id="PF07669">
    <property type="entry name" value="Eco57I"/>
    <property type="match status" value="1"/>
</dbReference>
<keyword evidence="11" id="KW-1185">Reference proteome</keyword>
<organism evidence="10 11">
    <name type="scientific">Sedimentibacter saalensis</name>
    <dbReference type="NCBI Taxonomy" id="130788"/>
    <lineage>
        <taxon>Bacteria</taxon>
        <taxon>Bacillati</taxon>
        <taxon>Bacillota</taxon>
        <taxon>Tissierellia</taxon>
        <taxon>Sedimentibacter</taxon>
    </lineage>
</organism>
<evidence type="ECO:0000256" key="4">
    <source>
        <dbReference type="ARBA" id="ARBA00022691"/>
    </source>
</evidence>
<proteinExistence type="predicted"/>
<evidence type="ECO:0000259" key="9">
    <source>
        <dbReference type="Pfam" id="PF12950"/>
    </source>
</evidence>
<keyword evidence="3 10" id="KW-0808">Transferase</keyword>
<dbReference type="Gene3D" id="3.40.50.150">
    <property type="entry name" value="Vaccinia Virus protein VP39"/>
    <property type="match status" value="1"/>
</dbReference>
<comment type="catalytic activity">
    <reaction evidence="7">
        <text>a 2'-deoxyadenosine in DNA + S-adenosyl-L-methionine = an N(6)-methyl-2'-deoxyadenosine in DNA + S-adenosyl-L-homocysteine + H(+)</text>
        <dbReference type="Rhea" id="RHEA:15197"/>
        <dbReference type="Rhea" id="RHEA-COMP:12418"/>
        <dbReference type="Rhea" id="RHEA-COMP:12419"/>
        <dbReference type="ChEBI" id="CHEBI:15378"/>
        <dbReference type="ChEBI" id="CHEBI:57856"/>
        <dbReference type="ChEBI" id="CHEBI:59789"/>
        <dbReference type="ChEBI" id="CHEBI:90615"/>
        <dbReference type="ChEBI" id="CHEBI:90616"/>
        <dbReference type="EC" id="2.1.1.72"/>
    </reaction>
</comment>
<dbReference type="GO" id="GO:0003677">
    <property type="term" value="F:DNA binding"/>
    <property type="evidence" value="ECO:0007669"/>
    <property type="project" value="UniProtKB-KW"/>
</dbReference>
<dbReference type="PROSITE" id="PS00092">
    <property type="entry name" value="N6_MTASE"/>
    <property type="match status" value="1"/>
</dbReference>
<feature type="domain" description="Type II methyltransferase M.TaqI-like" evidence="8">
    <location>
        <begin position="181"/>
        <end position="322"/>
    </location>
</feature>
<dbReference type="GO" id="GO:0032259">
    <property type="term" value="P:methylation"/>
    <property type="evidence" value="ECO:0007669"/>
    <property type="project" value="UniProtKB-KW"/>
</dbReference>
<dbReference type="InterPro" id="IPR050953">
    <property type="entry name" value="N4_N6_ade-DNA_methylase"/>
</dbReference>
<dbReference type="AlphaFoldDB" id="A0A562J8W2"/>
<dbReference type="SUPFAM" id="SSF116734">
    <property type="entry name" value="DNA methylase specificity domain"/>
    <property type="match status" value="1"/>
</dbReference>
<evidence type="ECO:0000256" key="6">
    <source>
        <dbReference type="ARBA" id="ARBA00023125"/>
    </source>
</evidence>
<dbReference type="PANTHER" id="PTHR33841">
    <property type="entry name" value="DNA METHYLTRANSFERASE YEEA-RELATED"/>
    <property type="match status" value="1"/>
</dbReference>
<keyword evidence="4" id="KW-0949">S-adenosyl-L-methionine</keyword>
<feature type="domain" description="TaqI-like C-terminal specificity" evidence="9">
    <location>
        <begin position="464"/>
        <end position="578"/>
    </location>
</feature>
<dbReference type="GO" id="GO:0009307">
    <property type="term" value="P:DNA restriction-modification system"/>
    <property type="evidence" value="ECO:0007669"/>
    <property type="project" value="UniProtKB-KW"/>
</dbReference>
<evidence type="ECO:0000313" key="10">
    <source>
        <dbReference type="EMBL" id="TWH79325.1"/>
    </source>
</evidence>
<evidence type="ECO:0000259" key="8">
    <source>
        <dbReference type="Pfam" id="PF07669"/>
    </source>
</evidence>
<dbReference type="PANTHER" id="PTHR33841:SF6">
    <property type="entry name" value="TYPE II METHYLTRANSFERASE M.HINDII"/>
    <property type="match status" value="1"/>
</dbReference>
<evidence type="ECO:0000256" key="3">
    <source>
        <dbReference type="ARBA" id="ARBA00022679"/>
    </source>
</evidence>
<evidence type="ECO:0000313" key="11">
    <source>
        <dbReference type="Proteomes" id="UP000315343"/>
    </source>
</evidence>
<dbReference type="CDD" id="cd02440">
    <property type="entry name" value="AdoMet_MTases"/>
    <property type="match status" value="1"/>
</dbReference>
<dbReference type="PRINTS" id="PR00507">
    <property type="entry name" value="N12N6MTFRASE"/>
</dbReference>
<dbReference type="EC" id="2.1.1.72" evidence="1"/>
<dbReference type="SUPFAM" id="SSF53335">
    <property type="entry name" value="S-adenosyl-L-methionine-dependent methyltransferases"/>
    <property type="match status" value="1"/>
</dbReference>
<evidence type="ECO:0000256" key="5">
    <source>
        <dbReference type="ARBA" id="ARBA00022747"/>
    </source>
</evidence>
<dbReference type="InterPro" id="IPR025931">
    <property type="entry name" value="TaqI_C"/>
</dbReference>
<name>A0A562J8W2_9FIRM</name>
<keyword evidence="6" id="KW-0238">DNA-binding</keyword>
<dbReference type="RefSeq" id="WP_170226186.1">
    <property type="nucleotide sequence ID" value="NZ_VLKH01000006.1"/>
</dbReference>
<sequence length="626" mass="73910">MDKSFLREIAQIIKDMECDYICGVKYVIFFMSKLIYNCKQEGFEILNFNYEDYKSTLFFSRHEAKIFTDYNFLDLNNKKAEQNLYNLLKSNRRFLETNDFNPGNLYEQLLTSKEKKSLGQVYTPLEIIIQMLEKSLSFIKIDKHSRFLDPSCGGGYFLTEMFRQIKSLNIDGVDDRYILENMIYGIDIDDFAIFLAKTGMLFESGLNDVEFKIFNIDYLTDSFDMGKFDIIAGNPPYVGHKNSTAAYKKTLYEKYPDVFYDKSDISYCFFKKSADILKEDGIMTFITSRYFMEAMYADKLRKFLKQNFQILSLADYSGNTVFKDAMISPAVIILSNNTGNKKAISYVKYNGDKNAHDIFNFNQDKLKSSGWIILRDEELNLFERIEEISNTYIKDVCTIKQGIITGLDKAFIVDEETIEKYNIESYLLKKWIKNSNIRDSVIKYNNLYLIYSNNIKDEEHCPNAIKYLSSYREKLENRRECQRGYRRWFDLQWERIESDFENPKIIFPYKAKGNYFYYDKNAFFCSADVYFANGFQEALNPDYLVSYLNSSIFEFYFKCQAKKVGNAVYEYYPNKLNNVKIYLPQENIQQNISDLGKISIEIFLKKVFNISEEEVNNIINKYVQKR</sequence>
<dbReference type="InterPro" id="IPR029063">
    <property type="entry name" value="SAM-dependent_MTases_sf"/>
</dbReference>
<protein>
    <recommendedName>
        <fullName evidence="1">site-specific DNA-methyltransferase (adenine-specific)</fullName>
        <ecNumber evidence="1">2.1.1.72</ecNumber>
    </recommendedName>
</protein>
<dbReference type="GO" id="GO:0009007">
    <property type="term" value="F:site-specific DNA-methyltransferase (adenine-specific) activity"/>
    <property type="evidence" value="ECO:0007669"/>
    <property type="project" value="UniProtKB-EC"/>
</dbReference>
<keyword evidence="5" id="KW-0680">Restriction system</keyword>
<dbReference type="InterPro" id="IPR011639">
    <property type="entry name" value="MethylTrfase_TaqI-like_dom"/>
</dbReference>
<gene>
    <name evidence="10" type="ORF">LY60_02301</name>
</gene>
<accession>A0A562J8W2</accession>
<dbReference type="InterPro" id="IPR002052">
    <property type="entry name" value="DNA_methylase_N6_adenine_CS"/>
</dbReference>
<dbReference type="Proteomes" id="UP000315343">
    <property type="component" value="Unassembled WGS sequence"/>
</dbReference>
<evidence type="ECO:0000256" key="1">
    <source>
        <dbReference type="ARBA" id="ARBA00011900"/>
    </source>
</evidence>
<dbReference type="Pfam" id="PF12950">
    <property type="entry name" value="TaqI_C"/>
    <property type="match status" value="1"/>
</dbReference>
<evidence type="ECO:0000256" key="2">
    <source>
        <dbReference type="ARBA" id="ARBA00022603"/>
    </source>
</evidence>